<dbReference type="GO" id="GO:0016491">
    <property type="term" value="F:oxidoreductase activity"/>
    <property type="evidence" value="ECO:0007669"/>
    <property type="project" value="InterPro"/>
</dbReference>
<gene>
    <name evidence="2" type="ORF">FNA67_02970</name>
</gene>
<dbReference type="Gene3D" id="3.40.50.80">
    <property type="entry name" value="Nucleotide-binding domain of ferredoxin-NADP reductase (FNR) module"/>
    <property type="match status" value="1"/>
</dbReference>
<name>A0A5B9DJK7_9HYPH</name>
<dbReference type="Pfam" id="PF04954">
    <property type="entry name" value="SIP"/>
    <property type="match status" value="1"/>
</dbReference>
<comment type="similarity">
    <text evidence="1">Belongs to the SIP oxidoreductase family.</text>
</comment>
<protein>
    <submittedName>
        <fullName evidence="2">Siderophore-interacting protein</fullName>
    </submittedName>
</protein>
<dbReference type="InterPro" id="IPR017938">
    <property type="entry name" value="Riboflavin_synthase-like_b-brl"/>
</dbReference>
<dbReference type="InterPro" id="IPR039261">
    <property type="entry name" value="FNR_nucleotide-bd"/>
</dbReference>
<organism evidence="2 3">
    <name type="scientific">Paradevosia tibetensis</name>
    <dbReference type="NCBI Taxonomy" id="1447062"/>
    <lineage>
        <taxon>Bacteria</taxon>
        <taxon>Pseudomonadati</taxon>
        <taxon>Pseudomonadota</taxon>
        <taxon>Alphaproteobacteria</taxon>
        <taxon>Hyphomicrobiales</taxon>
        <taxon>Devosiaceae</taxon>
        <taxon>Paradevosia</taxon>
    </lineage>
</organism>
<evidence type="ECO:0000313" key="2">
    <source>
        <dbReference type="EMBL" id="QEE19196.1"/>
    </source>
</evidence>
<dbReference type="KEGG" id="yti:FNA67_02970"/>
<dbReference type="InterPro" id="IPR017927">
    <property type="entry name" value="FAD-bd_FR_type"/>
</dbReference>
<dbReference type="OrthoDB" id="9814826at2"/>
<keyword evidence="3" id="KW-1185">Reference proteome</keyword>
<dbReference type="Pfam" id="PF08021">
    <property type="entry name" value="FAD_binding_9"/>
    <property type="match status" value="1"/>
</dbReference>
<dbReference type="Gene3D" id="2.40.30.10">
    <property type="entry name" value="Translation factors"/>
    <property type="match status" value="1"/>
</dbReference>
<evidence type="ECO:0000313" key="3">
    <source>
        <dbReference type="Proteomes" id="UP000321062"/>
    </source>
</evidence>
<dbReference type="InterPro" id="IPR039374">
    <property type="entry name" value="SIP_fam"/>
</dbReference>
<dbReference type="PANTHER" id="PTHR30157">
    <property type="entry name" value="FERRIC REDUCTASE, NADPH-DEPENDENT"/>
    <property type="match status" value="1"/>
</dbReference>
<dbReference type="CDD" id="cd06193">
    <property type="entry name" value="siderophore_interacting"/>
    <property type="match status" value="1"/>
</dbReference>
<dbReference type="InterPro" id="IPR013113">
    <property type="entry name" value="SIP_FAD-bd"/>
</dbReference>
<dbReference type="Proteomes" id="UP000321062">
    <property type="component" value="Chromosome"/>
</dbReference>
<dbReference type="PROSITE" id="PS51384">
    <property type="entry name" value="FAD_FR"/>
    <property type="match status" value="1"/>
</dbReference>
<reference evidence="2 3" key="1">
    <citation type="journal article" date="2015" name="Int. J. Syst. Evol. Microbiol.">
        <title>Youhaiella tibetensis gen. nov., sp. nov., isolated from subsurface sediment.</title>
        <authorList>
            <person name="Wang Y.X."/>
            <person name="Huang F.Q."/>
            <person name="Nogi Y."/>
            <person name="Pang S.J."/>
            <person name="Wang P.K."/>
            <person name="Lv J."/>
        </authorList>
    </citation>
    <scope>NUCLEOTIDE SEQUENCE [LARGE SCALE GENOMIC DNA]</scope>
    <source>
        <strain evidence="3">fig4</strain>
    </source>
</reference>
<dbReference type="RefSeq" id="WP_147655023.1">
    <property type="nucleotide sequence ID" value="NZ_BMFM01000001.1"/>
</dbReference>
<dbReference type="EMBL" id="CP041690">
    <property type="protein sequence ID" value="QEE19196.1"/>
    <property type="molecule type" value="Genomic_DNA"/>
</dbReference>
<dbReference type="SUPFAM" id="SSF63380">
    <property type="entry name" value="Riboflavin synthase domain-like"/>
    <property type="match status" value="1"/>
</dbReference>
<accession>A0A5B9DJK7</accession>
<evidence type="ECO:0000256" key="1">
    <source>
        <dbReference type="ARBA" id="ARBA00035644"/>
    </source>
</evidence>
<dbReference type="InterPro" id="IPR007037">
    <property type="entry name" value="SIP_rossman_dom"/>
</dbReference>
<sequence length="295" mass="32552">MAPLKLLTGTVLNRQMVTPGMVRITLGGQGLKNLVSTGVGDEYIRLFFPDSDTGDVVLPEIDEKGHWKYPEGKTPAHCECYTIRKARPGEIDLDFVVHDHGQASAWAQSAKIGDTIVIREPHPIYDAPADMNWLLLACDATGLPAVGRLVEQLAPHVEVSVIAEVPDASHEQRFETRANLKVIWLHGAGNGVGPTQIPEAVRAVAVPADKSVYVWVAAEMKAVRAVRKYLRHELSWPSARYSATGYWTDKRTDWNARWEALDPAVKKKIDALWGSGRDGEEVTDEVEATLEKFGL</sequence>
<proteinExistence type="inferred from homology"/>
<dbReference type="AlphaFoldDB" id="A0A5B9DJK7"/>
<dbReference type="PANTHER" id="PTHR30157:SF0">
    <property type="entry name" value="NADPH-DEPENDENT FERRIC-CHELATE REDUCTASE"/>
    <property type="match status" value="1"/>
</dbReference>